<dbReference type="PANTHER" id="PTHR21064">
    <property type="entry name" value="AMINOGLYCOSIDE PHOSPHOTRANSFERASE DOMAIN-CONTAINING PROTEIN-RELATED"/>
    <property type="match status" value="1"/>
</dbReference>
<proteinExistence type="inferred from homology"/>
<dbReference type="GO" id="GO:0009088">
    <property type="term" value="P:threonine biosynthetic process"/>
    <property type="evidence" value="ECO:0007669"/>
    <property type="project" value="TreeGrafter"/>
</dbReference>
<dbReference type="OrthoDB" id="4030632at2"/>
<protein>
    <recommendedName>
        <fullName evidence="2">Aminoglycoside phosphotransferase domain-containing protein</fullName>
    </recommendedName>
</protein>
<dbReference type="InterPro" id="IPR002575">
    <property type="entry name" value="Aminoglycoside_PTrfase"/>
</dbReference>
<feature type="domain" description="Aminoglycoside phosphotransferase" evidence="2">
    <location>
        <begin position="32"/>
        <end position="253"/>
    </location>
</feature>
<dbReference type="RefSeq" id="WP_094944581.1">
    <property type="nucleotide sequence ID" value="NZ_NOKQ01000342.1"/>
</dbReference>
<organism evidence="3 4">
    <name type="scientific">Tetzosporium hominis</name>
    <dbReference type="NCBI Taxonomy" id="2020506"/>
    <lineage>
        <taxon>Bacteria</taxon>
        <taxon>Bacillati</taxon>
        <taxon>Bacillota</taxon>
        <taxon>Bacilli</taxon>
        <taxon>Bacillales</taxon>
        <taxon>Caryophanaceae</taxon>
        <taxon>Tetzosporium</taxon>
    </lineage>
</organism>
<evidence type="ECO:0000313" key="3">
    <source>
        <dbReference type="EMBL" id="OZS76902.1"/>
    </source>
</evidence>
<accession>A0A264VZZ8</accession>
<dbReference type="Pfam" id="PF01636">
    <property type="entry name" value="APH"/>
    <property type="match status" value="1"/>
</dbReference>
<gene>
    <name evidence="3" type="ORF">CF394_14535</name>
</gene>
<reference evidence="3 4" key="1">
    <citation type="submission" date="2017-07" db="EMBL/GenBank/DDBJ databases">
        <title>Tetzosporium hominis gen.nov. sp.nov.</title>
        <authorList>
            <person name="Tetz G."/>
            <person name="Tetz V."/>
        </authorList>
    </citation>
    <scope>NUCLEOTIDE SEQUENCE [LARGE SCALE GENOMIC DNA]</scope>
    <source>
        <strain evidence="3 4">VT-49</strain>
    </source>
</reference>
<dbReference type="AlphaFoldDB" id="A0A264VZZ8"/>
<name>A0A264VZZ8_9BACL</name>
<dbReference type="InterPro" id="IPR050249">
    <property type="entry name" value="Pseudomonas-type_ThrB"/>
</dbReference>
<evidence type="ECO:0000313" key="4">
    <source>
        <dbReference type="Proteomes" id="UP000217065"/>
    </source>
</evidence>
<dbReference type="EMBL" id="NOKQ01000342">
    <property type="protein sequence ID" value="OZS76902.1"/>
    <property type="molecule type" value="Genomic_DNA"/>
</dbReference>
<evidence type="ECO:0000259" key="2">
    <source>
        <dbReference type="Pfam" id="PF01636"/>
    </source>
</evidence>
<dbReference type="InterPro" id="IPR011009">
    <property type="entry name" value="Kinase-like_dom_sf"/>
</dbReference>
<dbReference type="Proteomes" id="UP000217065">
    <property type="component" value="Unassembled WGS sequence"/>
</dbReference>
<dbReference type="PANTHER" id="PTHR21064:SF6">
    <property type="entry name" value="AMINOGLYCOSIDE PHOSPHOTRANSFERASE DOMAIN-CONTAINING PROTEIN"/>
    <property type="match status" value="1"/>
</dbReference>
<dbReference type="Gene3D" id="3.90.1200.10">
    <property type="match status" value="1"/>
</dbReference>
<dbReference type="SUPFAM" id="SSF56112">
    <property type="entry name" value="Protein kinase-like (PK-like)"/>
    <property type="match status" value="1"/>
</dbReference>
<dbReference type="Gene3D" id="3.30.200.20">
    <property type="entry name" value="Phosphorylase Kinase, domain 1"/>
    <property type="match status" value="1"/>
</dbReference>
<keyword evidence="4" id="KW-1185">Reference proteome</keyword>
<comment type="similarity">
    <text evidence="1">Belongs to the pseudomonas-type ThrB family.</text>
</comment>
<evidence type="ECO:0000256" key="1">
    <source>
        <dbReference type="ARBA" id="ARBA00038240"/>
    </source>
</evidence>
<comment type="caution">
    <text evidence="3">The sequence shown here is derived from an EMBL/GenBank/DDBJ whole genome shotgun (WGS) entry which is preliminary data.</text>
</comment>
<sequence length="338" mass="39608">MEQWIDNMFTTERLQKAAQFFGADATEAIKRGDFENYVYEVKKDEKPYMLRMTHTSHRSKDQVLAELEWVNDLHAKGLNVSKNHLSENGQLVEEIELEEGSFLICLFDKAPGVSAHELKDSFTDKHIEAWGELTAKFHHAASEYKVQRGTRPHWYEDDLIDIAKWIDPVKDKAIIELNEKVVSEIRNLPTISDVYGIIHSDIHQGNFFIDGNDLHVFDFDDTMFFHFVHDVSIPLYYTVWARYRNEPLSVRSEKAMAFFEPFLLGYTRVRPLEKEWIDRLPLYLTLRDLTLYAVFHKKVDFEKEPNLVPLVEQLGERLRINESIAEIDLSNMTQIVLK</sequence>
<dbReference type="GO" id="GO:0004413">
    <property type="term" value="F:homoserine kinase activity"/>
    <property type="evidence" value="ECO:0007669"/>
    <property type="project" value="TreeGrafter"/>
</dbReference>